<name>A0A1B9QZD8_9VIBR</name>
<dbReference type="GO" id="GO:0016740">
    <property type="term" value="F:transferase activity"/>
    <property type="evidence" value="ECO:0007669"/>
    <property type="project" value="UniProtKB-KW"/>
</dbReference>
<keyword evidence="1" id="KW-0808">Transferase</keyword>
<evidence type="ECO:0000313" key="2">
    <source>
        <dbReference type="Proteomes" id="UP000093173"/>
    </source>
</evidence>
<reference evidence="2" key="1">
    <citation type="submission" date="2016-06" db="EMBL/GenBank/DDBJ databases">
        <authorList>
            <person name="Hehemann J.-H."/>
            <person name="Arevalo P."/>
            <person name="Datta M.S."/>
            <person name="Polz M.F."/>
        </authorList>
    </citation>
    <scope>NUCLEOTIDE SEQUENCE [LARGE SCALE GENOMIC DNA]</scope>
    <source>
        <strain evidence="2">9CSC122</strain>
    </source>
</reference>
<protein>
    <submittedName>
        <fullName evidence="1">Glycosyl transferase</fullName>
    </submittedName>
</protein>
<organism evidence="1 2">
    <name type="scientific">Vibrio genomosp. F10</name>
    <dbReference type="NCBI Taxonomy" id="723171"/>
    <lineage>
        <taxon>Bacteria</taxon>
        <taxon>Pseudomonadati</taxon>
        <taxon>Pseudomonadota</taxon>
        <taxon>Gammaproteobacteria</taxon>
        <taxon>Vibrionales</taxon>
        <taxon>Vibrionaceae</taxon>
        <taxon>Vibrio</taxon>
    </lineage>
</organism>
<dbReference type="EMBL" id="MAJZ01000438">
    <property type="protein sequence ID" value="OCH76588.1"/>
    <property type="molecule type" value="Genomic_DNA"/>
</dbReference>
<dbReference type="Proteomes" id="UP000093173">
    <property type="component" value="Unassembled WGS sequence"/>
</dbReference>
<dbReference type="Gene3D" id="3.40.50.11010">
    <property type="match status" value="1"/>
</dbReference>
<dbReference type="SUPFAM" id="SSF53756">
    <property type="entry name" value="UDP-Glycosyltransferase/glycogen phosphorylase"/>
    <property type="match status" value="1"/>
</dbReference>
<dbReference type="PANTHER" id="PTHR12526">
    <property type="entry name" value="GLYCOSYLTRANSFERASE"/>
    <property type="match status" value="1"/>
</dbReference>
<evidence type="ECO:0000313" key="1">
    <source>
        <dbReference type="EMBL" id="OCH76588.1"/>
    </source>
</evidence>
<dbReference type="RefSeq" id="WP_065576723.1">
    <property type="nucleotide sequence ID" value="NZ_JBNGCH010000438.1"/>
</dbReference>
<dbReference type="PANTHER" id="PTHR12526:SF630">
    <property type="entry name" value="GLYCOSYLTRANSFERASE"/>
    <property type="match status" value="1"/>
</dbReference>
<keyword evidence="2" id="KW-1185">Reference proteome</keyword>
<proteinExistence type="predicted"/>
<dbReference type="AlphaFoldDB" id="A0A1B9QZD8"/>
<comment type="caution">
    <text evidence="1">The sequence shown here is derived from an EMBL/GenBank/DDBJ whole genome shotgun (WGS) entry which is preliminary data.</text>
</comment>
<gene>
    <name evidence="1" type="ORF">A6E14_01455</name>
</gene>
<dbReference type="Pfam" id="PF13692">
    <property type="entry name" value="Glyco_trans_1_4"/>
    <property type="match status" value="1"/>
</dbReference>
<dbReference type="Gene3D" id="3.40.50.2000">
    <property type="entry name" value="Glycogen Phosphorylase B"/>
    <property type="match status" value="1"/>
</dbReference>
<sequence length="391" mass="44067">MHDLIVFGEDFGGLPSSTQHLIKRLAQQRKVVWINSIGLRQPKLNLNDAKRVWNKLLGRSKSGFSPKQPHSVDNVALLREKEHQDVSTPNNTMDLTIVNLKTIPAPQSRVARKIAKSLMLRQLKPILTKATLHHPVLWCSLPTAADLCGHLGESAVVYYCGDDFSSLAGVDHKTVSEHEAKLISKADMIFAASEEMVSRFPEHKTHFIPHGVDAHLFATPAPRAQDLPNRGRPIAGFYGSLSNWLDYDMLEQVVNHNQDWDFVFIGPQELSDSRLPKHSNVFYLGPKPHEQLPQYSQHWDVSLLPFKLNDQIIACSPLKLMEYLASGKPIVSTSFPALEAYKRYVNVVSNSEEMSQALHQARQQKPLPSGIVNHHSWDARSKLVDRMLELL</sequence>
<accession>A0A1B9QZD8</accession>